<evidence type="ECO:0008006" key="7">
    <source>
        <dbReference type="Google" id="ProtNLM"/>
    </source>
</evidence>
<evidence type="ECO:0000256" key="1">
    <source>
        <dbReference type="PROSITE-ProRule" id="PRU00175"/>
    </source>
</evidence>
<protein>
    <recommendedName>
        <fullName evidence="7">E3 ubiquitin-protein ligase RNF25</fullName>
    </recommendedName>
</protein>
<dbReference type="Pfam" id="PF05773">
    <property type="entry name" value="RWD"/>
    <property type="match status" value="1"/>
</dbReference>
<dbReference type="InterPro" id="IPR013083">
    <property type="entry name" value="Znf_RING/FYVE/PHD"/>
</dbReference>
<dbReference type="EMBL" id="JADBGQ010000004">
    <property type="protein sequence ID" value="KAG5399606.1"/>
    <property type="molecule type" value="Genomic_DNA"/>
</dbReference>
<dbReference type="SMART" id="SM00591">
    <property type="entry name" value="RWD"/>
    <property type="match status" value="1"/>
</dbReference>
<dbReference type="Gene3D" id="3.30.40.10">
    <property type="entry name" value="Zinc/RING finger domain, C3HC4 (zinc finger)"/>
    <property type="match status" value="1"/>
</dbReference>
<keyword evidence="6" id="KW-1185">Reference proteome</keyword>
<dbReference type="InterPro" id="IPR001841">
    <property type="entry name" value="Znf_RING"/>
</dbReference>
<comment type="caution">
    <text evidence="5">The sequence shown here is derived from an EMBL/GenBank/DDBJ whole genome shotgun (WGS) entry which is preliminary data.</text>
</comment>
<dbReference type="PANTHER" id="PTHR13198:SF4">
    <property type="entry name" value="E3 UBIQUITIN-PROTEIN LIGASE RNF25"/>
    <property type="match status" value="1"/>
</dbReference>
<evidence type="ECO:0000256" key="2">
    <source>
        <dbReference type="SAM" id="MobiDB-lite"/>
    </source>
</evidence>
<evidence type="ECO:0000259" key="4">
    <source>
        <dbReference type="PROSITE" id="PS50908"/>
    </source>
</evidence>
<feature type="domain" description="RWD" evidence="4">
    <location>
        <begin position="8"/>
        <end position="114"/>
    </location>
</feature>
<dbReference type="InterPro" id="IPR039133">
    <property type="entry name" value="RNF25"/>
</dbReference>
<accession>A0ABQ7MPU7</accession>
<keyword evidence="1" id="KW-0862">Zinc</keyword>
<keyword evidence="1" id="KW-0479">Metal-binding</keyword>
<evidence type="ECO:0000313" key="5">
    <source>
        <dbReference type="EMBL" id="KAG5399606.1"/>
    </source>
</evidence>
<keyword evidence="1" id="KW-0863">Zinc-finger</keyword>
<feature type="compositionally biased region" description="Low complexity" evidence="2">
    <location>
        <begin position="243"/>
        <end position="260"/>
    </location>
</feature>
<dbReference type="PANTHER" id="PTHR13198">
    <property type="entry name" value="RING FINGER PROTEIN 25"/>
    <property type="match status" value="1"/>
</dbReference>
<dbReference type="PROSITE" id="PS50908">
    <property type="entry name" value="RWD"/>
    <property type="match status" value="1"/>
</dbReference>
<organism evidence="5 6">
    <name type="scientific">Brassica rapa subsp. trilocularis</name>
    <dbReference type="NCBI Taxonomy" id="1813537"/>
    <lineage>
        <taxon>Eukaryota</taxon>
        <taxon>Viridiplantae</taxon>
        <taxon>Streptophyta</taxon>
        <taxon>Embryophyta</taxon>
        <taxon>Tracheophyta</taxon>
        <taxon>Spermatophyta</taxon>
        <taxon>Magnoliopsida</taxon>
        <taxon>eudicotyledons</taxon>
        <taxon>Gunneridae</taxon>
        <taxon>Pentapetalae</taxon>
        <taxon>rosids</taxon>
        <taxon>malvids</taxon>
        <taxon>Brassicales</taxon>
        <taxon>Brassicaceae</taxon>
        <taxon>Brassiceae</taxon>
        <taxon>Brassica</taxon>
    </lineage>
</organism>
<reference evidence="5 6" key="1">
    <citation type="submission" date="2021-03" db="EMBL/GenBank/DDBJ databases">
        <authorList>
            <person name="King G.J."/>
            <person name="Bancroft I."/>
            <person name="Baten A."/>
            <person name="Bloomfield J."/>
            <person name="Borpatragohain P."/>
            <person name="He Z."/>
            <person name="Irish N."/>
            <person name="Irwin J."/>
            <person name="Liu K."/>
            <person name="Mauleon R.P."/>
            <person name="Moore J."/>
            <person name="Morris R."/>
            <person name="Ostergaard L."/>
            <person name="Wang B."/>
            <person name="Wells R."/>
        </authorList>
    </citation>
    <scope>NUCLEOTIDE SEQUENCE [LARGE SCALE GENOMIC DNA]</scope>
    <source>
        <strain evidence="5">R-o-18</strain>
        <tissue evidence="5">Leaf</tissue>
    </source>
</reference>
<dbReference type="SMART" id="SM00184">
    <property type="entry name" value="RING"/>
    <property type="match status" value="1"/>
</dbReference>
<feature type="domain" description="RING-type" evidence="3">
    <location>
        <begin position="121"/>
        <end position="189"/>
    </location>
</feature>
<dbReference type="CDD" id="cd23818">
    <property type="entry name" value="RWD_RNF25"/>
    <property type="match status" value="1"/>
</dbReference>
<dbReference type="InterPro" id="IPR016135">
    <property type="entry name" value="UBQ-conjugating_enzyme/RWD"/>
</dbReference>
<sequence length="313" mass="35321">MTEEEVAMEMEAVEAVYGDEAVIVDSYPPHLHLHIKPRTAEISSQQFVEAVVRIQAGPKYPDEPPEISLIESKGLDEERQKLLMGFVQEKSLELSSSLMLVALCEEAVERLTIMNHPDGDCPLCLYPLFPEDGESDQMPFMKLMSCFHCFHCECIIRWWNWLHTEKEADSVNGNSGSVDKSLGNCPVCRKVQDPVLQSESENMRRERFEAILKTQEEQGGLVQPKKNISVVPGMYLPPPPAPASSSSNQEEAQEQGQQVEQYKDAESETNSSSSNNRRGRGRGRGGRGHSNVNRRKQNPQDPRKPTKQWVQRS</sequence>
<dbReference type="SUPFAM" id="SSF54495">
    <property type="entry name" value="UBC-like"/>
    <property type="match status" value="1"/>
</dbReference>
<feature type="region of interest" description="Disordered" evidence="2">
    <location>
        <begin position="215"/>
        <end position="313"/>
    </location>
</feature>
<gene>
    <name evidence="5" type="primary">A04p002170.1_BraROA</name>
    <name evidence="5" type="ORF">IGI04_014213</name>
</gene>
<dbReference type="Gene3D" id="3.10.110.10">
    <property type="entry name" value="Ubiquitin Conjugating Enzyme"/>
    <property type="match status" value="1"/>
</dbReference>
<dbReference type="PROSITE" id="PS50089">
    <property type="entry name" value="ZF_RING_2"/>
    <property type="match status" value="1"/>
</dbReference>
<evidence type="ECO:0000313" key="6">
    <source>
        <dbReference type="Proteomes" id="UP000823674"/>
    </source>
</evidence>
<dbReference type="SUPFAM" id="SSF57850">
    <property type="entry name" value="RING/U-box"/>
    <property type="match status" value="1"/>
</dbReference>
<evidence type="ECO:0000259" key="3">
    <source>
        <dbReference type="PROSITE" id="PS50089"/>
    </source>
</evidence>
<name>A0ABQ7MPU7_BRACM</name>
<feature type="compositionally biased region" description="Basic residues" evidence="2">
    <location>
        <begin position="277"/>
        <end position="297"/>
    </location>
</feature>
<dbReference type="InterPro" id="IPR006575">
    <property type="entry name" value="RWD_dom"/>
</dbReference>
<proteinExistence type="predicted"/>
<dbReference type="Proteomes" id="UP000823674">
    <property type="component" value="Chromosome A04"/>
</dbReference>